<dbReference type="OrthoDB" id="370750at2759"/>
<dbReference type="RefSeq" id="XP_028535388.1">
    <property type="nucleotide sequence ID" value="XM_028679702.1"/>
</dbReference>
<protein>
    <submittedName>
        <fullName evidence="1">Uncharacterized protein</fullName>
    </submittedName>
</protein>
<dbReference type="VEuPathDB" id="PlasmoDB:PRELSG_1460300"/>
<reference evidence="1 2" key="1">
    <citation type="submission" date="2015-04" db="EMBL/GenBank/DDBJ databases">
        <authorList>
            <consortium name="Pathogen Informatics"/>
        </authorList>
    </citation>
    <scope>NUCLEOTIDE SEQUENCE [LARGE SCALE GENOMIC DNA]</scope>
    <source>
        <strain evidence="1 2">SGS1</strain>
    </source>
</reference>
<dbReference type="OMA" id="YYNHLFL"/>
<dbReference type="AlphaFoldDB" id="A0A1J1HBN5"/>
<gene>
    <name evidence="1" type="ORF">PRELSG_1460300</name>
</gene>
<keyword evidence="2" id="KW-1185">Reference proteome</keyword>
<dbReference type="KEGG" id="prel:PRELSG_1460300"/>
<proteinExistence type="predicted"/>
<accession>A0A1J1HBN5</accession>
<sequence>MKKKKNYLLFSNLFKEKIRKKYIRNFVTVKKNYNQNNNFEILKYHDNIYNINILFYDSFRIFKDQEILLKKKISIFKNISKCNIKYFFLYLEFDKKCKEHFLNKSSQSNGIHIQILTKLNYLFILKNIIKNDTTLNRHIKYIYLNHILQNKKYNKIIFNEDFLTSRNDQHKYFNYYNNNNEKTLQNNCNKDITRISDKTKNGIVKTNIESNYIIDTHIFDNGSIKKNNDIKYFKLESFCNLFKNDYKIVIYSNINNKNIKHIYLDELDSNIDTQINYMYMFDNKLFEKSLLLQIYTFYEHFRDNIKRTNEFLFFLDRISEKILHKMNLIDLVYIFHIHTKQNYYNHLFLYILINKLENYLDTIIYTNNTEKNQVYNNIKYNQKSLIVFFHSLTNYYIYLNSVENNRHKDKLIKIKYMIYSKFSLYFLNYLENNYKSFKILDFILFYSSYLKLDIKNNFLKTILFDYINHKNYLLIQNDNNNHINIQIYSSFLNNFSKFFIQFNYDKSEYKKVIKALLILFENYFMIIEKLFIKKKDDAIIEYDKFEVNNIFNYNGNLTEKDKKNINKENILDEKYFHSNLENNFNENNILNIAVNRSINYFTLINILKRTQINEKAFKYENNSFKYENDKYHNIYDLGNINNNIKYIVNSLNSIYKIINHIIVTFNLNEFSRQFNKIYIYNFVNKVIYDKYIDYNIDYFKKISKYLYINLYTYNDININRLYICNYILNFFLCDLINAYIGDIILNISINDDYMIIKKLNENFFFSQIVSNSLGAIQNLKILRYDLIFNISYLIKKNIFDLDIIHLANLIHSFASFKIRDIELIKFLLNKLILQKDIEKHINDQSLSNIAISLLKLDYYNEAFNKIIFNNYKNIKSLQSLINITFYICYYNMIYKFLSKNYLNYFFQQINLSNINNLNMESKTQLKLISILVLFMHCNYCTQNIRDLFKKYRYIIQELQKNISKKKLIKSSDITLFKYTFKKIYNFIFIFKKKNRVKNFSILNKSYYKKKNISFNKYIRNLYSNLLYNKFLRKYKKIVSFNKYSNDTCVVNNNDTNSNYFINKHLNNNYNLTKKKEKKNLNYINLNNSLNLFDIFSYKFINNNSHRYINLINEKNYLNINFVAIFPFIEKPIYSTSNLHNQVYDIITSLNLNRRIIKELSHFPYYVDIVLI</sequence>
<organism evidence="1 2">
    <name type="scientific">Plasmodium relictum</name>
    <dbReference type="NCBI Taxonomy" id="85471"/>
    <lineage>
        <taxon>Eukaryota</taxon>
        <taxon>Sar</taxon>
        <taxon>Alveolata</taxon>
        <taxon>Apicomplexa</taxon>
        <taxon>Aconoidasida</taxon>
        <taxon>Haemosporida</taxon>
        <taxon>Plasmodiidae</taxon>
        <taxon>Plasmodium</taxon>
        <taxon>Plasmodium (Haemamoeba)</taxon>
    </lineage>
</organism>
<evidence type="ECO:0000313" key="1">
    <source>
        <dbReference type="EMBL" id="CRH02868.1"/>
    </source>
</evidence>
<name>A0A1J1HBN5_PLARL</name>
<dbReference type="EMBL" id="LN835309">
    <property type="protein sequence ID" value="CRH02868.1"/>
    <property type="molecule type" value="Genomic_DNA"/>
</dbReference>
<dbReference type="GeneID" id="39739035"/>
<dbReference type="Proteomes" id="UP000220158">
    <property type="component" value="Chromosome 14"/>
</dbReference>
<evidence type="ECO:0000313" key="2">
    <source>
        <dbReference type="Proteomes" id="UP000220158"/>
    </source>
</evidence>